<evidence type="ECO:0000256" key="1">
    <source>
        <dbReference type="SAM" id="MobiDB-lite"/>
    </source>
</evidence>
<proteinExistence type="predicted"/>
<protein>
    <submittedName>
        <fullName evidence="2">Uncharacterized protein</fullName>
    </submittedName>
</protein>
<sequence length="228" mass="24684">MVFLGPFILTRNPKMQKPPLLEKPPRIPRCRHFRTPLPAKTRQKGPRPSSLRSSSLANAQGQQGPLFVGADRWDLDQGQLMMEDGMFGGQTGGTGSSREDPMLQMMQQLKGGAGGLGRMGGGNGGMGGLGGLSGPGMRMGIPPSETQQMQQKEQSCGVVEGITLLSSLCLAGWVRQGTGWSCTRSALERAESANMTRKEARPLFWHSPIMELILQSPRFFLENVGEIC</sequence>
<organism evidence="2 3">
    <name type="scientific">Tuber borchii</name>
    <name type="common">White truffle</name>
    <dbReference type="NCBI Taxonomy" id="42251"/>
    <lineage>
        <taxon>Eukaryota</taxon>
        <taxon>Fungi</taxon>
        <taxon>Dikarya</taxon>
        <taxon>Ascomycota</taxon>
        <taxon>Pezizomycotina</taxon>
        <taxon>Pezizomycetes</taxon>
        <taxon>Pezizales</taxon>
        <taxon>Tuberaceae</taxon>
        <taxon>Tuber</taxon>
    </lineage>
</organism>
<dbReference type="STRING" id="42251.A0A2T6ZMS3"/>
<reference evidence="2 3" key="1">
    <citation type="submission" date="2017-04" db="EMBL/GenBank/DDBJ databases">
        <title>Draft genome sequence of Tuber borchii Vittad., a whitish edible truffle.</title>
        <authorList>
            <consortium name="DOE Joint Genome Institute"/>
            <person name="Murat C."/>
            <person name="Kuo A."/>
            <person name="Barry K.W."/>
            <person name="Clum A."/>
            <person name="Dockter R.B."/>
            <person name="Fauchery L."/>
            <person name="Iotti M."/>
            <person name="Kohler A."/>
            <person name="Labutti K."/>
            <person name="Lindquist E.A."/>
            <person name="Lipzen A."/>
            <person name="Ohm R.A."/>
            <person name="Wang M."/>
            <person name="Grigoriev I.V."/>
            <person name="Zambonelli A."/>
            <person name="Martin F.M."/>
        </authorList>
    </citation>
    <scope>NUCLEOTIDE SEQUENCE [LARGE SCALE GENOMIC DNA]</scope>
    <source>
        <strain evidence="2 3">Tbo3840</strain>
    </source>
</reference>
<gene>
    <name evidence="2" type="ORF">B9Z19DRAFT_1148279</name>
</gene>
<comment type="caution">
    <text evidence="2">The sequence shown here is derived from an EMBL/GenBank/DDBJ whole genome shotgun (WGS) entry which is preliminary data.</text>
</comment>
<dbReference type="EMBL" id="NESQ01000175">
    <property type="protein sequence ID" value="PUU76791.1"/>
    <property type="molecule type" value="Genomic_DNA"/>
</dbReference>
<dbReference type="AlphaFoldDB" id="A0A2T6ZMS3"/>
<keyword evidence="3" id="KW-1185">Reference proteome</keyword>
<evidence type="ECO:0000313" key="2">
    <source>
        <dbReference type="EMBL" id="PUU76791.1"/>
    </source>
</evidence>
<feature type="region of interest" description="Disordered" evidence="1">
    <location>
        <begin position="12"/>
        <end position="65"/>
    </location>
</feature>
<feature type="compositionally biased region" description="Low complexity" evidence="1">
    <location>
        <begin position="46"/>
        <end position="56"/>
    </location>
</feature>
<dbReference type="Proteomes" id="UP000244722">
    <property type="component" value="Unassembled WGS sequence"/>
</dbReference>
<name>A0A2T6ZMS3_TUBBO</name>
<evidence type="ECO:0000313" key="3">
    <source>
        <dbReference type="Proteomes" id="UP000244722"/>
    </source>
</evidence>
<accession>A0A2T6ZMS3</accession>